<evidence type="ECO:0000313" key="6">
    <source>
        <dbReference type="EMBL" id="SDZ36485.1"/>
    </source>
</evidence>
<dbReference type="InterPro" id="IPR024185">
    <property type="entry name" value="FTHF_cligase-like_sf"/>
</dbReference>
<comment type="catalytic activity">
    <reaction evidence="5">
        <text>(6S)-5-formyl-5,6,7,8-tetrahydrofolate + ATP = (6R)-5,10-methenyltetrahydrofolate + ADP + phosphate</text>
        <dbReference type="Rhea" id="RHEA:10488"/>
        <dbReference type="ChEBI" id="CHEBI:30616"/>
        <dbReference type="ChEBI" id="CHEBI:43474"/>
        <dbReference type="ChEBI" id="CHEBI:57455"/>
        <dbReference type="ChEBI" id="CHEBI:57457"/>
        <dbReference type="ChEBI" id="CHEBI:456216"/>
        <dbReference type="EC" id="6.3.3.2"/>
    </reaction>
</comment>
<keyword evidence="5" id="KW-0479">Metal-binding</keyword>
<dbReference type="GO" id="GO:0009396">
    <property type="term" value="P:folic acid-containing compound biosynthetic process"/>
    <property type="evidence" value="ECO:0007669"/>
    <property type="project" value="TreeGrafter"/>
</dbReference>
<keyword evidence="7" id="KW-1185">Reference proteome</keyword>
<dbReference type="GO" id="GO:0030272">
    <property type="term" value="F:5-formyltetrahydrofolate cyclo-ligase activity"/>
    <property type="evidence" value="ECO:0007669"/>
    <property type="project" value="UniProtKB-EC"/>
</dbReference>
<dbReference type="RefSeq" id="WP_091732754.1">
    <property type="nucleotide sequence ID" value="NZ_FNQE01000043.1"/>
</dbReference>
<sequence length="193" mass="22432">MDKKNLRAEILEKRKNISREELEKKSSSIAKSLFSTDYYKRSNYIMAYIDFRNEVKTEEIIKTALKEGKNVVIPISVVENKQLILSQLFDYDKELEASTYGILEPKSEFVREIHPELIDLILVPGVAFDRRGYRIGYGGGYYDRFLSKIHKSVPKVALAFNIQITHHIKEGKYDIPVDYVITEDEIIKAKRIP</sequence>
<dbReference type="SUPFAM" id="SSF100950">
    <property type="entry name" value="NagB/RpiA/CoA transferase-like"/>
    <property type="match status" value="1"/>
</dbReference>
<organism evidence="6 7">
    <name type="scientific">Proteiniborus ethanoligenes</name>
    <dbReference type="NCBI Taxonomy" id="415015"/>
    <lineage>
        <taxon>Bacteria</taxon>
        <taxon>Bacillati</taxon>
        <taxon>Bacillota</taxon>
        <taxon>Clostridia</taxon>
        <taxon>Eubacteriales</taxon>
        <taxon>Proteiniborus</taxon>
    </lineage>
</organism>
<comment type="similarity">
    <text evidence="1 5">Belongs to the 5-formyltetrahydrofolate cyclo-ligase family.</text>
</comment>
<dbReference type="Proteomes" id="UP000198625">
    <property type="component" value="Unassembled WGS sequence"/>
</dbReference>
<dbReference type="GO" id="GO:0035999">
    <property type="term" value="P:tetrahydrofolate interconversion"/>
    <property type="evidence" value="ECO:0007669"/>
    <property type="project" value="TreeGrafter"/>
</dbReference>
<dbReference type="InterPro" id="IPR002698">
    <property type="entry name" value="FTHF_cligase"/>
</dbReference>
<name>A0A1H3SFX1_9FIRM</name>
<evidence type="ECO:0000256" key="5">
    <source>
        <dbReference type="RuleBase" id="RU361279"/>
    </source>
</evidence>
<feature type="binding site" evidence="4">
    <location>
        <position position="49"/>
    </location>
    <ligand>
        <name>substrate</name>
    </ligand>
</feature>
<dbReference type="GO" id="GO:0005524">
    <property type="term" value="F:ATP binding"/>
    <property type="evidence" value="ECO:0007669"/>
    <property type="project" value="UniProtKB-KW"/>
</dbReference>
<keyword evidence="5" id="KW-0460">Magnesium</keyword>
<dbReference type="PANTHER" id="PTHR23407">
    <property type="entry name" value="ATPASE INHIBITOR/5-FORMYLTETRAHYDROFOLATE CYCLO-LIGASE"/>
    <property type="match status" value="1"/>
</dbReference>
<feature type="binding site" evidence="4">
    <location>
        <position position="54"/>
    </location>
    <ligand>
        <name>substrate</name>
    </ligand>
</feature>
<reference evidence="6 7" key="1">
    <citation type="submission" date="2016-10" db="EMBL/GenBank/DDBJ databases">
        <authorList>
            <person name="de Groot N.N."/>
        </authorList>
    </citation>
    <scope>NUCLEOTIDE SEQUENCE [LARGE SCALE GENOMIC DNA]</scope>
    <source>
        <strain evidence="6 7">DSM 21650</strain>
    </source>
</reference>
<protein>
    <recommendedName>
        <fullName evidence="5">5-formyltetrahydrofolate cyclo-ligase</fullName>
        <ecNumber evidence="5">6.3.3.2</ecNumber>
    </recommendedName>
</protein>
<gene>
    <name evidence="6" type="ORF">SAMN05660462_02865</name>
</gene>
<evidence type="ECO:0000256" key="1">
    <source>
        <dbReference type="ARBA" id="ARBA00010638"/>
    </source>
</evidence>
<evidence type="ECO:0000256" key="4">
    <source>
        <dbReference type="PIRSR" id="PIRSR006806-1"/>
    </source>
</evidence>
<keyword evidence="6" id="KW-0436">Ligase</keyword>
<dbReference type="NCBIfam" id="TIGR02727">
    <property type="entry name" value="MTHFS_bact"/>
    <property type="match status" value="1"/>
</dbReference>
<dbReference type="EMBL" id="FNQE01000043">
    <property type="protein sequence ID" value="SDZ36485.1"/>
    <property type="molecule type" value="Genomic_DNA"/>
</dbReference>
<evidence type="ECO:0000256" key="3">
    <source>
        <dbReference type="ARBA" id="ARBA00022840"/>
    </source>
</evidence>
<dbReference type="AlphaFoldDB" id="A0A1H3SFX1"/>
<dbReference type="Pfam" id="PF01812">
    <property type="entry name" value="5-FTHF_cyc-lig"/>
    <property type="match status" value="1"/>
</dbReference>
<evidence type="ECO:0000313" key="7">
    <source>
        <dbReference type="Proteomes" id="UP000198625"/>
    </source>
</evidence>
<accession>A0A1H3SFX1</accession>
<dbReference type="OrthoDB" id="9801938at2"/>
<evidence type="ECO:0000256" key="2">
    <source>
        <dbReference type="ARBA" id="ARBA00022741"/>
    </source>
</evidence>
<dbReference type="PANTHER" id="PTHR23407:SF1">
    <property type="entry name" value="5-FORMYLTETRAHYDROFOLATE CYCLO-LIGASE"/>
    <property type="match status" value="1"/>
</dbReference>
<keyword evidence="3 4" id="KW-0067">ATP-binding</keyword>
<feature type="binding site" evidence="4">
    <location>
        <begin position="134"/>
        <end position="142"/>
    </location>
    <ligand>
        <name>ATP</name>
        <dbReference type="ChEBI" id="CHEBI:30616"/>
    </ligand>
</feature>
<comment type="cofactor">
    <cofactor evidence="5">
        <name>Mg(2+)</name>
        <dbReference type="ChEBI" id="CHEBI:18420"/>
    </cofactor>
</comment>
<feature type="binding site" evidence="4">
    <location>
        <begin position="3"/>
        <end position="7"/>
    </location>
    <ligand>
        <name>ATP</name>
        <dbReference type="ChEBI" id="CHEBI:30616"/>
    </ligand>
</feature>
<dbReference type="InterPro" id="IPR037171">
    <property type="entry name" value="NagB/RpiA_transferase-like"/>
</dbReference>
<dbReference type="EC" id="6.3.3.2" evidence="5"/>
<dbReference type="PIRSF" id="PIRSF006806">
    <property type="entry name" value="FTHF_cligase"/>
    <property type="match status" value="1"/>
</dbReference>
<proteinExistence type="inferred from homology"/>
<dbReference type="STRING" id="415015.SAMN05660462_02865"/>
<dbReference type="Gene3D" id="3.40.50.10420">
    <property type="entry name" value="NagB/RpiA/CoA transferase-like"/>
    <property type="match status" value="1"/>
</dbReference>
<dbReference type="GO" id="GO:0046872">
    <property type="term" value="F:metal ion binding"/>
    <property type="evidence" value="ECO:0007669"/>
    <property type="project" value="UniProtKB-KW"/>
</dbReference>
<keyword evidence="2 4" id="KW-0547">Nucleotide-binding</keyword>